<reference evidence="2" key="2">
    <citation type="submission" date="2020-09" db="EMBL/GenBank/DDBJ databases">
        <authorList>
            <person name="Sun Q."/>
            <person name="Zhou Y."/>
        </authorList>
    </citation>
    <scope>NUCLEOTIDE SEQUENCE</scope>
    <source>
        <strain evidence="2">CGMCC 1.12813</strain>
    </source>
</reference>
<dbReference type="RefSeq" id="WP_188511288.1">
    <property type="nucleotide sequence ID" value="NZ_BMGB01000002.1"/>
</dbReference>
<evidence type="ECO:0000313" key="2">
    <source>
        <dbReference type="EMBL" id="GGB11093.1"/>
    </source>
</evidence>
<reference evidence="2" key="1">
    <citation type="journal article" date="2014" name="Int. J. Syst. Evol. Microbiol.">
        <title>Complete genome sequence of Corynebacterium casei LMG S-19264T (=DSM 44701T), isolated from a smear-ripened cheese.</title>
        <authorList>
            <consortium name="US DOE Joint Genome Institute (JGI-PGF)"/>
            <person name="Walter F."/>
            <person name="Albersmeier A."/>
            <person name="Kalinowski J."/>
            <person name="Ruckert C."/>
        </authorList>
    </citation>
    <scope>NUCLEOTIDE SEQUENCE</scope>
    <source>
        <strain evidence="2">CGMCC 1.12813</strain>
    </source>
</reference>
<keyword evidence="2" id="KW-0456">Lyase</keyword>
<dbReference type="SUPFAM" id="SSF56752">
    <property type="entry name" value="D-aminoacid aminotransferase-like PLP-dependent enzymes"/>
    <property type="match status" value="1"/>
</dbReference>
<dbReference type="Pfam" id="PF01063">
    <property type="entry name" value="Aminotran_4"/>
    <property type="match status" value="1"/>
</dbReference>
<comment type="caution">
    <text evidence="2">The sequence shown here is derived from an EMBL/GenBank/DDBJ whole genome shotgun (WGS) entry which is preliminary data.</text>
</comment>
<dbReference type="InterPro" id="IPR001544">
    <property type="entry name" value="Aminotrans_IV"/>
</dbReference>
<dbReference type="GO" id="GO:0046394">
    <property type="term" value="P:carboxylic acid biosynthetic process"/>
    <property type="evidence" value="ECO:0007669"/>
    <property type="project" value="UniProtKB-ARBA"/>
</dbReference>
<dbReference type="AlphaFoldDB" id="A0A916WM72"/>
<dbReference type="NCBIfam" id="NF005886">
    <property type="entry name" value="PRK07849.1-1"/>
    <property type="match status" value="1"/>
</dbReference>
<dbReference type="PANTHER" id="PTHR42743">
    <property type="entry name" value="AMINO-ACID AMINOTRANSFERASE"/>
    <property type="match status" value="1"/>
</dbReference>
<evidence type="ECO:0000256" key="1">
    <source>
        <dbReference type="ARBA" id="ARBA00009320"/>
    </source>
</evidence>
<name>A0A916WM72_9MICO</name>
<dbReference type="GO" id="GO:0005829">
    <property type="term" value="C:cytosol"/>
    <property type="evidence" value="ECO:0007669"/>
    <property type="project" value="TreeGrafter"/>
</dbReference>
<evidence type="ECO:0000313" key="3">
    <source>
        <dbReference type="Proteomes" id="UP000606922"/>
    </source>
</evidence>
<dbReference type="InterPro" id="IPR050571">
    <property type="entry name" value="Class-IV_PLP-Dep_Aminotrnsfr"/>
</dbReference>
<keyword evidence="3" id="KW-1185">Reference proteome</keyword>
<dbReference type="Gene3D" id="3.30.470.10">
    <property type="match status" value="1"/>
</dbReference>
<proteinExistence type="inferred from homology"/>
<dbReference type="Proteomes" id="UP000606922">
    <property type="component" value="Unassembled WGS sequence"/>
</dbReference>
<protein>
    <submittedName>
        <fullName evidence="2">4-amino-4-deoxychorismate lyase</fullName>
    </submittedName>
</protein>
<organism evidence="2 3">
    <name type="scientific">Conyzicola nivalis</name>
    <dbReference type="NCBI Taxonomy" id="1477021"/>
    <lineage>
        <taxon>Bacteria</taxon>
        <taxon>Bacillati</taxon>
        <taxon>Actinomycetota</taxon>
        <taxon>Actinomycetes</taxon>
        <taxon>Micrococcales</taxon>
        <taxon>Microbacteriaceae</taxon>
        <taxon>Conyzicola</taxon>
    </lineage>
</organism>
<comment type="similarity">
    <text evidence="1">Belongs to the class-IV pyridoxal-phosphate-dependent aminotransferase family.</text>
</comment>
<dbReference type="InterPro" id="IPR036038">
    <property type="entry name" value="Aminotransferase-like"/>
</dbReference>
<dbReference type="GO" id="GO:0016829">
    <property type="term" value="F:lyase activity"/>
    <property type="evidence" value="ECO:0007669"/>
    <property type="project" value="UniProtKB-KW"/>
</dbReference>
<sequence>MAHHVLAILNQPSAEAAPHDADAAPFAFVDPSTPQLSVLDLGATRGDGIFETISVGSGRAQALEHHLRRFAGSAEKLELPAPDLDVWRAAILAAIAELQPGAESWVKTVLTRGVEGDGRPTGWVYATHTSDFTRVRTEGIRVVTLDRGYRHDVESTSPWLLAGAKTLSYAINRAVLREAKRRDADDVVFVSSDGFVLEGPTSTVIYRVGDRVLTPGTGLGILDGTTQANVFRYAESLGLSTGFELATPDQLRGADAAWLVSSVRLAAPVRQLDGQPVAVDAEFTAGLNEYLLGLRD</sequence>
<accession>A0A916WM72</accession>
<dbReference type="Gene3D" id="3.20.10.10">
    <property type="entry name" value="D-amino Acid Aminotransferase, subunit A, domain 2"/>
    <property type="match status" value="1"/>
</dbReference>
<dbReference type="InterPro" id="IPR043131">
    <property type="entry name" value="BCAT-like_N"/>
</dbReference>
<dbReference type="PANTHER" id="PTHR42743:SF11">
    <property type="entry name" value="AMINODEOXYCHORISMATE LYASE"/>
    <property type="match status" value="1"/>
</dbReference>
<gene>
    <name evidence="2" type="ORF">GCM10010979_26720</name>
</gene>
<dbReference type="InterPro" id="IPR043132">
    <property type="entry name" value="BCAT-like_C"/>
</dbReference>
<dbReference type="EMBL" id="BMGB01000002">
    <property type="protein sequence ID" value="GGB11093.1"/>
    <property type="molecule type" value="Genomic_DNA"/>
</dbReference>